<dbReference type="KEGG" id="gvi:gll1214"/>
<dbReference type="InterPro" id="IPR046633">
    <property type="entry name" value="DUF6745"/>
</dbReference>
<dbReference type="OrthoDB" id="489446at2"/>
<dbReference type="EnsemblBacteria" id="BAC89155">
    <property type="protein sequence ID" value="BAC89155"/>
    <property type="gene ID" value="BAC89155"/>
</dbReference>
<keyword evidence="3" id="KW-1185">Reference proteome</keyword>
<gene>
    <name evidence="2" type="ordered locus">gll1214</name>
</gene>
<feature type="domain" description="DUF6745" evidence="1">
    <location>
        <begin position="192"/>
        <end position="354"/>
    </location>
</feature>
<accession>Q7NLB2</accession>
<dbReference type="eggNOG" id="COG4886">
    <property type="taxonomic scope" value="Bacteria"/>
</dbReference>
<dbReference type="Proteomes" id="UP000000557">
    <property type="component" value="Chromosome"/>
</dbReference>
<reference evidence="2 3" key="2">
    <citation type="journal article" date="2003" name="DNA Res.">
        <title>Complete genome structure of Gloeobacter violaceus PCC 7421, a cyanobacterium that lacks thylakoids (supplement).</title>
        <authorList>
            <person name="Nakamura Y."/>
            <person name="Kaneko T."/>
            <person name="Sato S."/>
            <person name="Mimuro M."/>
            <person name="Miyashita H."/>
            <person name="Tsuchiya T."/>
            <person name="Sasamoto S."/>
            <person name="Watanabe A."/>
            <person name="Kawashima K."/>
            <person name="Kishida Y."/>
            <person name="Kiyokawa C."/>
            <person name="Kohara M."/>
            <person name="Matsumoto M."/>
            <person name="Matsuno A."/>
            <person name="Nakazaki N."/>
            <person name="Shimpo S."/>
            <person name="Takeuchi C."/>
            <person name="Yamada M."/>
            <person name="Tabata S."/>
        </authorList>
    </citation>
    <scope>NUCLEOTIDE SEQUENCE [LARGE SCALE GENOMIC DNA]</scope>
    <source>
        <strain evidence="3">ATCC 29082 / PCC 7421</strain>
    </source>
</reference>
<protein>
    <submittedName>
        <fullName evidence="2">Gll1214 protein</fullName>
    </submittedName>
</protein>
<evidence type="ECO:0000313" key="3">
    <source>
        <dbReference type="Proteomes" id="UP000000557"/>
    </source>
</evidence>
<evidence type="ECO:0000313" key="2">
    <source>
        <dbReference type="EMBL" id="BAC89155.1"/>
    </source>
</evidence>
<name>Q7NLB2_GLOVI</name>
<dbReference type="STRING" id="251221.gene:10758693"/>
<dbReference type="InParanoid" id="Q7NLB2"/>
<sequence>MIRCAHNSGIRMGNGTGERPIRLESLTPDQEALISVYCEKWRRMALRCEPLDRQAACEAVRAVYVLAGLGAPEVVFCSSPYAATQSEIFQSGSEVPQAGTLWHRLSWSLGDELARRMRSRYIERLRKQLEDNLKKRLAGQVWRSLENQLVATLDARVWGLSANSISPEGWTALCCYFDYCHTVLGCPHDRGQWQRFCAVVQSCGWLFPYRRVCLVSERPVSLHLDDRERLHAEGTPALRFADGFAIYSWHGVTLPESYGRVPPAEWRPHWILEENDAELRRVLIEGIGYERICRQLQARPLDRWQEYSLLKVEHIDVEPVYLLQTSCPGTGTVQVLRVPPEFTTARTAARWANGGSDPEAFLVQT</sequence>
<organism evidence="2 3">
    <name type="scientific">Gloeobacter violaceus (strain ATCC 29082 / PCC 7421)</name>
    <dbReference type="NCBI Taxonomy" id="251221"/>
    <lineage>
        <taxon>Bacteria</taxon>
        <taxon>Bacillati</taxon>
        <taxon>Cyanobacteriota</taxon>
        <taxon>Cyanophyceae</taxon>
        <taxon>Gloeobacterales</taxon>
        <taxon>Gloeobacteraceae</taxon>
        <taxon>Gloeobacter</taxon>
    </lineage>
</organism>
<dbReference type="PhylomeDB" id="Q7NLB2"/>
<dbReference type="Pfam" id="PF20530">
    <property type="entry name" value="DUF6745"/>
    <property type="match status" value="1"/>
</dbReference>
<dbReference type="EMBL" id="BA000045">
    <property type="protein sequence ID" value="BAC89155.1"/>
    <property type="molecule type" value="Genomic_DNA"/>
</dbReference>
<evidence type="ECO:0000259" key="1">
    <source>
        <dbReference type="Pfam" id="PF20530"/>
    </source>
</evidence>
<reference evidence="2 3" key="1">
    <citation type="journal article" date="2003" name="DNA Res.">
        <title>Complete genome structure of Gloeobacter violaceus PCC 7421, a cyanobacterium that lacks thylakoids.</title>
        <authorList>
            <person name="Nakamura Y."/>
            <person name="Kaneko T."/>
            <person name="Sato S."/>
            <person name="Mimuro M."/>
            <person name="Miyashita H."/>
            <person name="Tsuchiya T."/>
            <person name="Sasamoto S."/>
            <person name="Watanabe A."/>
            <person name="Kawashima K."/>
            <person name="Kishida Y."/>
            <person name="Kiyokawa C."/>
            <person name="Kohara M."/>
            <person name="Matsumoto M."/>
            <person name="Matsuno A."/>
            <person name="Nakazaki N."/>
            <person name="Shimpo S."/>
            <person name="Takeuchi C."/>
            <person name="Yamada M."/>
            <person name="Tabata S."/>
        </authorList>
    </citation>
    <scope>NUCLEOTIDE SEQUENCE [LARGE SCALE GENOMIC DNA]</scope>
    <source>
        <strain evidence="3">ATCC 29082 / PCC 7421</strain>
    </source>
</reference>
<dbReference type="HOGENOM" id="CLU_054754_0_0_3"/>
<proteinExistence type="predicted"/>
<dbReference type="AlphaFoldDB" id="Q7NLB2"/>